<gene>
    <name evidence="1" type="ORF">NDU88_006622</name>
</gene>
<proteinExistence type="predicted"/>
<dbReference type="Proteomes" id="UP001066276">
    <property type="component" value="Chromosome 7"/>
</dbReference>
<comment type="caution">
    <text evidence="1">The sequence shown here is derived from an EMBL/GenBank/DDBJ whole genome shotgun (WGS) entry which is preliminary data.</text>
</comment>
<keyword evidence="2" id="KW-1185">Reference proteome</keyword>
<sequence length="77" mass="8843">MTARRCHRAFLSEPPLFAVRPAMSIYYAKQPCLPAGPERLSRSLQGSHLSASLAYPVSPRNMDLSRYREIWEFSYLP</sequence>
<protein>
    <submittedName>
        <fullName evidence="1">Uncharacterized protein</fullName>
    </submittedName>
</protein>
<organism evidence="1 2">
    <name type="scientific">Pleurodeles waltl</name>
    <name type="common">Iberian ribbed newt</name>
    <dbReference type="NCBI Taxonomy" id="8319"/>
    <lineage>
        <taxon>Eukaryota</taxon>
        <taxon>Metazoa</taxon>
        <taxon>Chordata</taxon>
        <taxon>Craniata</taxon>
        <taxon>Vertebrata</taxon>
        <taxon>Euteleostomi</taxon>
        <taxon>Amphibia</taxon>
        <taxon>Batrachia</taxon>
        <taxon>Caudata</taxon>
        <taxon>Salamandroidea</taxon>
        <taxon>Salamandridae</taxon>
        <taxon>Pleurodelinae</taxon>
        <taxon>Pleurodeles</taxon>
    </lineage>
</organism>
<reference evidence="1" key="1">
    <citation type="journal article" date="2022" name="bioRxiv">
        <title>Sequencing and chromosome-scale assembly of the giantPleurodeles waltlgenome.</title>
        <authorList>
            <person name="Brown T."/>
            <person name="Elewa A."/>
            <person name="Iarovenko S."/>
            <person name="Subramanian E."/>
            <person name="Araus A.J."/>
            <person name="Petzold A."/>
            <person name="Susuki M."/>
            <person name="Suzuki K.-i.T."/>
            <person name="Hayashi T."/>
            <person name="Toyoda A."/>
            <person name="Oliveira C."/>
            <person name="Osipova E."/>
            <person name="Leigh N.D."/>
            <person name="Simon A."/>
            <person name="Yun M.H."/>
        </authorList>
    </citation>
    <scope>NUCLEOTIDE SEQUENCE</scope>
    <source>
        <strain evidence="1">20211129_DDA</strain>
        <tissue evidence="1">Liver</tissue>
    </source>
</reference>
<dbReference type="AlphaFoldDB" id="A0AAV7PIZ1"/>
<dbReference type="EMBL" id="JANPWB010000011">
    <property type="protein sequence ID" value="KAJ1128243.1"/>
    <property type="molecule type" value="Genomic_DNA"/>
</dbReference>
<accession>A0AAV7PIZ1</accession>
<evidence type="ECO:0000313" key="1">
    <source>
        <dbReference type="EMBL" id="KAJ1128243.1"/>
    </source>
</evidence>
<name>A0AAV7PIZ1_PLEWA</name>
<evidence type="ECO:0000313" key="2">
    <source>
        <dbReference type="Proteomes" id="UP001066276"/>
    </source>
</evidence>